<gene>
    <name evidence="1" type="ORF">COF40_30080</name>
</gene>
<dbReference type="InterPro" id="IPR004991">
    <property type="entry name" value="Aerolysin-like"/>
</dbReference>
<dbReference type="CDD" id="cd20223">
    <property type="entry name" value="PFM_epsilon-toxin-like"/>
    <property type="match status" value="1"/>
</dbReference>
<dbReference type="EMBL" id="NUSQ01000279">
    <property type="protein sequence ID" value="PHD55415.1"/>
    <property type="molecule type" value="Genomic_DNA"/>
</dbReference>
<evidence type="ECO:0000313" key="1">
    <source>
        <dbReference type="EMBL" id="PHD55415.1"/>
    </source>
</evidence>
<evidence type="ECO:0000313" key="2">
    <source>
        <dbReference type="Proteomes" id="UP000225997"/>
    </source>
</evidence>
<protein>
    <submittedName>
        <fullName evidence="1">Uncharacterized protein</fullName>
    </submittedName>
</protein>
<dbReference type="SUPFAM" id="SSF56973">
    <property type="entry name" value="Aerolisin/ETX pore-forming domain"/>
    <property type="match status" value="1"/>
</dbReference>
<proteinExistence type="predicted"/>
<comment type="caution">
    <text evidence="1">The sequence shown here is derived from an EMBL/GenBank/DDBJ whole genome shotgun (WGS) entry which is preliminary data.</text>
</comment>
<reference evidence="1 2" key="1">
    <citation type="submission" date="2017-09" db="EMBL/GenBank/DDBJ databases">
        <title>Large-scale bioinformatics analysis of Bacillus genomes uncovers conserved roles of natural products in bacterial physiology.</title>
        <authorList>
            <consortium name="Agbiome Team Llc"/>
            <person name="Bleich R.M."/>
            <person name="Grubbs K.J."/>
            <person name="Santa Maria K.C."/>
            <person name="Allen S.E."/>
            <person name="Farag S."/>
            <person name="Shank E.A."/>
            <person name="Bowers A."/>
        </authorList>
    </citation>
    <scope>NUCLEOTIDE SEQUENCE [LARGE SCALE GENOMIC DNA]</scope>
    <source>
        <strain evidence="1 2">AFS044250</strain>
    </source>
</reference>
<dbReference type="Proteomes" id="UP000225997">
    <property type="component" value="Unassembled WGS sequence"/>
</dbReference>
<sequence length="308" mass="33732">MKFKKIATVIPLIGILSFGPGLGLINTAKPALAESLSSTGSIIAGSYNNMDEYQKKMQEAVNQVRNNPAAYLNDPVFKTVLSNMNLSTLQLSNPVIENVHYIDNNFTINAQPIEYQDSGNFELGSFKNETSQTQKYSTTSKTQSVSESMTYSNSEQLKLGLSSETSVKVDLPFFAEGSEKITVSSEFTYNHSDSNTKTTTISETFPSQTVECRPGYITTFVGTIKNAKFKGTYNGKAKATVKITYSGKSKDGYAIRGVISYDNTILNNTTSFSGIAGKYHEMQVKETPINGGPSTQRSLAQHQKLFVK</sequence>
<name>A0A2B5WQ19_9BACI</name>
<dbReference type="AlphaFoldDB" id="A0A2B5WQ19"/>
<accession>A0A2B5WQ19</accession>
<dbReference type="RefSeq" id="WP_100064454.1">
    <property type="nucleotide sequence ID" value="NZ_NUSQ01000279.1"/>
</dbReference>
<organism evidence="1 2">
    <name type="scientific">Bacillus toyonensis</name>
    <dbReference type="NCBI Taxonomy" id="155322"/>
    <lineage>
        <taxon>Bacteria</taxon>
        <taxon>Bacillati</taxon>
        <taxon>Bacillota</taxon>
        <taxon>Bacilli</taxon>
        <taxon>Bacillales</taxon>
        <taxon>Bacillaceae</taxon>
        <taxon>Bacillus</taxon>
        <taxon>Bacillus cereus group</taxon>
    </lineage>
</organism>
<dbReference type="Gene3D" id="2.170.15.10">
    <property type="entry name" value="Proaerolysin, chain A, domain 3"/>
    <property type="match status" value="1"/>
</dbReference>
<dbReference type="Pfam" id="PF03318">
    <property type="entry name" value="ETX_MTX2"/>
    <property type="match status" value="1"/>
</dbReference>